<keyword evidence="1" id="KW-0472">Membrane</keyword>
<dbReference type="NCBIfam" id="NF041390">
    <property type="entry name" value="TadE_Rv3655c"/>
    <property type="match status" value="1"/>
</dbReference>
<dbReference type="EMBL" id="BAAAOS010000037">
    <property type="protein sequence ID" value="GAA1591347.1"/>
    <property type="molecule type" value="Genomic_DNA"/>
</dbReference>
<evidence type="ECO:0000313" key="3">
    <source>
        <dbReference type="EMBL" id="GAA1591347.1"/>
    </source>
</evidence>
<feature type="domain" description="TadE-like" evidence="2">
    <location>
        <begin position="12"/>
        <end position="54"/>
    </location>
</feature>
<sequence length="125" mass="12989">MRFRSTKPNEAGAVTAEVAIVLPMLLAVVLLAVWAVGAVITNLRCIDAARDTARAVARGEPPAAARRIGERSAPPDAAIKISPEGEDIHVVVTATIDWPLLDVLPSFATTANATVQVEPGTLDAG</sequence>
<protein>
    <recommendedName>
        <fullName evidence="2">TadE-like domain-containing protein</fullName>
    </recommendedName>
</protein>
<name>A0ABP4PU82_9ACTN</name>
<accession>A0ABP4PU82</accession>
<evidence type="ECO:0000259" key="2">
    <source>
        <dbReference type="Pfam" id="PF07811"/>
    </source>
</evidence>
<dbReference type="InterPro" id="IPR049790">
    <property type="entry name" value="Rv3655c/TadE"/>
</dbReference>
<reference evidence="4" key="1">
    <citation type="journal article" date="2019" name="Int. J. Syst. Evol. Microbiol.">
        <title>The Global Catalogue of Microorganisms (GCM) 10K type strain sequencing project: providing services to taxonomists for standard genome sequencing and annotation.</title>
        <authorList>
            <consortium name="The Broad Institute Genomics Platform"/>
            <consortium name="The Broad Institute Genome Sequencing Center for Infectious Disease"/>
            <person name="Wu L."/>
            <person name="Ma J."/>
        </authorList>
    </citation>
    <scope>NUCLEOTIDE SEQUENCE [LARGE SCALE GENOMIC DNA]</scope>
    <source>
        <strain evidence="4">JCM 14969</strain>
    </source>
</reference>
<dbReference type="RefSeq" id="WP_344218232.1">
    <property type="nucleotide sequence ID" value="NZ_BAAAOS010000037.1"/>
</dbReference>
<evidence type="ECO:0000256" key="1">
    <source>
        <dbReference type="SAM" id="Phobius"/>
    </source>
</evidence>
<evidence type="ECO:0000313" key="4">
    <source>
        <dbReference type="Proteomes" id="UP001500393"/>
    </source>
</evidence>
<dbReference type="Proteomes" id="UP001500393">
    <property type="component" value="Unassembled WGS sequence"/>
</dbReference>
<gene>
    <name evidence="3" type="ORF">GCM10009789_51650</name>
</gene>
<organism evidence="3 4">
    <name type="scientific">Kribbella sancticallisti</name>
    <dbReference type="NCBI Taxonomy" id="460087"/>
    <lineage>
        <taxon>Bacteria</taxon>
        <taxon>Bacillati</taxon>
        <taxon>Actinomycetota</taxon>
        <taxon>Actinomycetes</taxon>
        <taxon>Propionibacteriales</taxon>
        <taxon>Kribbellaceae</taxon>
        <taxon>Kribbella</taxon>
    </lineage>
</organism>
<comment type="caution">
    <text evidence="3">The sequence shown here is derived from an EMBL/GenBank/DDBJ whole genome shotgun (WGS) entry which is preliminary data.</text>
</comment>
<keyword evidence="1" id="KW-1133">Transmembrane helix</keyword>
<dbReference type="Pfam" id="PF07811">
    <property type="entry name" value="TadE"/>
    <property type="match status" value="1"/>
</dbReference>
<keyword evidence="4" id="KW-1185">Reference proteome</keyword>
<feature type="transmembrane region" description="Helical" evidence="1">
    <location>
        <begin position="20"/>
        <end position="40"/>
    </location>
</feature>
<proteinExistence type="predicted"/>
<keyword evidence="1" id="KW-0812">Transmembrane</keyword>
<dbReference type="InterPro" id="IPR012495">
    <property type="entry name" value="TadE-like_dom"/>
</dbReference>